<keyword evidence="10" id="KW-1185">Reference proteome</keyword>
<evidence type="ECO:0000256" key="6">
    <source>
        <dbReference type="ARBA" id="ARBA00023136"/>
    </source>
</evidence>
<keyword evidence="4 8" id="KW-0812">Transmembrane</keyword>
<dbReference type="Gene3D" id="1.20.120.1780">
    <property type="entry name" value="UbiA prenyltransferase"/>
    <property type="match status" value="1"/>
</dbReference>
<dbReference type="FunFam" id="1.10.357.140:FF:000011">
    <property type="entry name" value="Homogentisate phytyltransferase 1"/>
    <property type="match status" value="1"/>
</dbReference>
<gene>
    <name evidence="9" type="ORF">LUZ62_023136</name>
</gene>
<dbReference type="PANTHER" id="PTHR43009">
    <property type="entry name" value="HOMOGENTISATE SOLANESYLTRANSFERASE, CHLOROPLASTIC"/>
    <property type="match status" value="1"/>
</dbReference>
<dbReference type="InterPro" id="IPR000537">
    <property type="entry name" value="UbiA_prenyltransferase"/>
</dbReference>
<keyword evidence="3" id="KW-0808">Transferase</keyword>
<dbReference type="InterPro" id="IPR044878">
    <property type="entry name" value="UbiA_sf"/>
</dbReference>
<comment type="caution">
    <text evidence="9">The sequence shown here is derived from an EMBL/GenBank/DDBJ whole genome shotgun (WGS) entry which is preliminary data.</text>
</comment>
<evidence type="ECO:0000313" key="9">
    <source>
        <dbReference type="EMBL" id="KAJ4810570.1"/>
    </source>
</evidence>
<protein>
    <submittedName>
        <fullName evidence="9">Homogentisate geranylgeranyltransferase</fullName>
    </submittedName>
</protein>
<accession>A0AAV8H3L7</accession>
<dbReference type="GO" id="GO:0016020">
    <property type="term" value="C:membrane"/>
    <property type="evidence" value="ECO:0007669"/>
    <property type="project" value="UniProtKB-SubCell"/>
</dbReference>
<name>A0AAV8H3L7_9POAL</name>
<feature type="transmembrane region" description="Helical" evidence="8">
    <location>
        <begin position="245"/>
        <end position="266"/>
    </location>
</feature>
<evidence type="ECO:0000256" key="2">
    <source>
        <dbReference type="ARBA" id="ARBA00005985"/>
    </source>
</evidence>
<feature type="transmembrane region" description="Helical" evidence="8">
    <location>
        <begin position="278"/>
        <end position="299"/>
    </location>
</feature>
<dbReference type="InterPro" id="IPR044502">
    <property type="entry name" value="AtHST-like"/>
</dbReference>
<keyword evidence="6 8" id="KW-0472">Membrane</keyword>
<feature type="transmembrane region" description="Helical" evidence="8">
    <location>
        <begin position="191"/>
        <end position="210"/>
    </location>
</feature>
<comment type="pathway">
    <text evidence="7">Cofactor biosynthesis; tocopherol biosynthesis.</text>
</comment>
<feature type="transmembrane region" description="Helical" evidence="8">
    <location>
        <begin position="152"/>
        <end position="170"/>
    </location>
</feature>
<feature type="transmembrane region" description="Helical" evidence="8">
    <location>
        <begin position="351"/>
        <end position="371"/>
    </location>
</feature>
<dbReference type="Proteomes" id="UP001140206">
    <property type="component" value="Chromosome 1"/>
</dbReference>
<dbReference type="EMBL" id="JAMFTS010000001">
    <property type="protein sequence ID" value="KAJ4810570.1"/>
    <property type="molecule type" value="Genomic_DNA"/>
</dbReference>
<keyword evidence="5 8" id="KW-1133">Transmembrane helix</keyword>
<feature type="transmembrane region" description="Helical" evidence="8">
    <location>
        <begin position="325"/>
        <end position="345"/>
    </location>
</feature>
<evidence type="ECO:0000256" key="1">
    <source>
        <dbReference type="ARBA" id="ARBA00004508"/>
    </source>
</evidence>
<evidence type="ECO:0000256" key="3">
    <source>
        <dbReference type="ARBA" id="ARBA00022679"/>
    </source>
</evidence>
<evidence type="ECO:0000256" key="8">
    <source>
        <dbReference type="SAM" id="Phobius"/>
    </source>
</evidence>
<evidence type="ECO:0000313" key="10">
    <source>
        <dbReference type="Proteomes" id="UP001140206"/>
    </source>
</evidence>
<dbReference type="Pfam" id="PF01040">
    <property type="entry name" value="UbiA"/>
    <property type="match status" value="1"/>
</dbReference>
<reference evidence="9" key="1">
    <citation type="submission" date="2022-08" db="EMBL/GenBank/DDBJ databases">
        <authorList>
            <person name="Marques A."/>
        </authorList>
    </citation>
    <scope>NUCLEOTIDE SEQUENCE</scope>
    <source>
        <strain evidence="9">RhyPub2mFocal</strain>
        <tissue evidence="9">Leaves</tissue>
    </source>
</reference>
<feature type="transmembrane region" description="Helical" evidence="8">
    <location>
        <begin position="216"/>
        <end position="233"/>
    </location>
</feature>
<evidence type="ECO:0000256" key="5">
    <source>
        <dbReference type="ARBA" id="ARBA00022989"/>
    </source>
</evidence>
<feature type="transmembrane region" description="Helical" evidence="8">
    <location>
        <begin position="383"/>
        <end position="403"/>
    </location>
</feature>
<dbReference type="GO" id="GO:0004659">
    <property type="term" value="F:prenyltransferase activity"/>
    <property type="evidence" value="ECO:0007669"/>
    <property type="project" value="InterPro"/>
</dbReference>
<dbReference type="CDD" id="cd13960">
    <property type="entry name" value="PT_UbiA_HPT1"/>
    <property type="match status" value="1"/>
</dbReference>
<comment type="similarity">
    <text evidence="2">Belongs to the UbiA prenyltransferase family.</text>
</comment>
<dbReference type="AlphaFoldDB" id="A0AAV8H3L7"/>
<organism evidence="9 10">
    <name type="scientific">Rhynchospora pubera</name>
    <dbReference type="NCBI Taxonomy" id="906938"/>
    <lineage>
        <taxon>Eukaryota</taxon>
        <taxon>Viridiplantae</taxon>
        <taxon>Streptophyta</taxon>
        <taxon>Embryophyta</taxon>
        <taxon>Tracheophyta</taxon>
        <taxon>Spermatophyta</taxon>
        <taxon>Magnoliopsida</taxon>
        <taxon>Liliopsida</taxon>
        <taxon>Poales</taxon>
        <taxon>Cyperaceae</taxon>
        <taxon>Cyperoideae</taxon>
        <taxon>Rhynchosporeae</taxon>
        <taxon>Rhynchospora</taxon>
    </lineage>
</organism>
<sequence length="404" mass="45384">MLKVQTIPGIHIKRDVRLTDDQRKGGLVWDQRLNGQAMVAKPLGFQCISYKSLKLISAYGYAGCKSLPSRSLRYREISCKSDRYDRSSAQYLRTEGSAGFITNIMKYLNAFYEFCRPHTVLGTVIGVTSVSLLPVKSVAEISPLFLMELLKALIPAVFMNIYVVGLNQIYDIEIDKVNKPNLPLASGELNIATGITLVISSLIMSFYMGIKSGSRPLFGALVISFLLGSAYSIDHPLFRWKRHAFLAASCILCVRAILVQFAFYAHMQVCVLQRPLSFTKSVTFATVFMCFFSAVIALFKDIPDVHGDKHFGIQSFSVRLGQKRVFWLCIDLLLTAYSIAILVGASSSDKYRRIITVVGHGILASVLFVQARRLDIESKSSITSFYMFIWKLFYAEYLLIPFVR</sequence>
<proteinExistence type="inferred from homology"/>
<dbReference type="Gene3D" id="1.10.357.140">
    <property type="entry name" value="UbiA prenyltransferase"/>
    <property type="match status" value="1"/>
</dbReference>
<comment type="subcellular location">
    <subcellularLocation>
        <location evidence="1">Plastid</location>
        <location evidence="1">Chloroplast membrane</location>
        <topology evidence="1">Multi-pass membrane protein</topology>
    </subcellularLocation>
</comment>
<dbReference type="PANTHER" id="PTHR43009:SF7">
    <property type="entry name" value="HOMOGENTISATE GERANYLGERANYLTRANSFERASE, CHLOROPLASTIC"/>
    <property type="match status" value="1"/>
</dbReference>
<dbReference type="NCBIfam" id="NF009525">
    <property type="entry name" value="PRK12887.1"/>
    <property type="match status" value="1"/>
</dbReference>
<evidence type="ECO:0000256" key="4">
    <source>
        <dbReference type="ARBA" id="ARBA00022692"/>
    </source>
</evidence>
<evidence type="ECO:0000256" key="7">
    <source>
        <dbReference type="ARBA" id="ARBA00024015"/>
    </source>
</evidence>